<reference evidence="1 2" key="1">
    <citation type="submission" date="2017-11" db="EMBL/GenBank/DDBJ databases">
        <title>De-novo sequencing of pomegranate (Punica granatum L.) genome.</title>
        <authorList>
            <person name="Akparov Z."/>
            <person name="Amiraslanov A."/>
            <person name="Hajiyeva S."/>
            <person name="Abbasov M."/>
            <person name="Kaur K."/>
            <person name="Hamwieh A."/>
            <person name="Solovyev V."/>
            <person name="Salamov A."/>
            <person name="Braich B."/>
            <person name="Kosarev P."/>
            <person name="Mahmoud A."/>
            <person name="Hajiyev E."/>
            <person name="Babayeva S."/>
            <person name="Izzatullayeva V."/>
            <person name="Mammadov A."/>
            <person name="Mammadov A."/>
            <person name="Sharifova S."/>
            <person name="Ojaghi J."/>
            <person name="Eynullazada K."/>
            <person name="Bayramov B."/>
            <person name="Abdulazimova A."/>
            <person name="Shahmuradov I."/>
        </authorList>
    </citation>
    <scope>NUCLEOTIDE SEQUENCE [LARGE SCALE GENOMIC DNA]</scope>
    <source>
        <strain evidence="2">cv. AG2017</strain>
        <tissue evidence="1">Leaf</tissue>
    </source>
</reference>
<name>A0A2I0KCI0_PUNGR</name>
<dbReference type="EMBL" id="PGOL01000683">
    <property type="protein sequence ID" value="PKI66238.1"/>
    <property type="molecule type" value="Genomic_DNA"/>
</dbReference>
<proteinExistence type="predicted"/>
<protein>
    <submittedName>
        <fullName evidence="1">Uncharacterized protein</fullName>
    </submittedName>
</protein>
<dbReference type="AlphaFoldDB" id="A0A2I0KCI0"/>
<keyword evidence="2" id="KW-1185">Reference proteome</keyword>
<gene>
    <name evidence="1" type="ORF">CRG98_013406</name>
</gene>
<sequence>MGTEVITDLCVEVNGQIGNLNRQARVATVALAVAAWPVRPQASASPPLLAKHALVIILKLLRITLPPPPVEVVASNASGDLARGRGG</sequence>
<organism evidence="1 2">
    <name type="scientific">Punica granatum</name>
    <name type="common">Pomegranate</name>
    <dbReference type="NCBI Taxonomy" id="22663"/>
    <lineage>
        <taxon>Eukaryota</taxon>
        <taxon>Viridiplantae</taxon>
        <taxon>Streptophyta</taxon>
        <taxon>Embryophyta</taxon>
        <taxon>Tracheophyta</taxon>
        <taxon>Spermatophyta</taxon>
        <taxon>Magnoliopsida</taxon>
        <taxon>eudicotyledons</taxon>
        <taxon>Gunneridae</taxon>
        <taxon>Pentapetalae</taxon>
        <taxon>rosids</taxon>
        <taxon>malvids</taxon>
        <taxon>Myrtales</taxon>
        <taxon>Lythraceae</taxon>
        <taxon>Punica</taxon>
    </lineage>
</organism>
<comment type="caution">
    <text evidence="1">The sequence shown here is derived from an EMBL/GenBank/DDBJ whole genome shotgun (WGS) entry which is preliminary data.</text>
</comment>
<dbReference type="Proteomes" id="UP000233551">
    <property type="component" value="Unassembled WGS sequence"/>
</dbReference>
<accession>A0A2I0KCI0</accession>
<evidence type="ECO:0000313" key="1">
    <source>
        <dbReference type="EMBL" id="PKI66238.1"/>
    </source>
</evidence>
<evidence type="ECO:0000313" key="2">
    <source>
        <dbReference type="Proteomes" id="UP000233551"/>
    </source>
</evidence>